<dbReference type="AlphaFoldDB" id="A0A9W5S3I0"/>
<name>A0A9W5S3I0_9BACL</name>
<reference evidence="1 2" key="1">
    <citation type="submission" date="2014-02" db="EMBL/GenBank/DDBJ databases">
        <title>Genome sequence of Paenibacillus darwinianus reveals adaptive mechanisms for survival in Antarctic soils.</title>
        <authorList>
            <person name="Dsouza M."/>
            <person name="Taylor M.W."/>
            <person name="Turner S.J."/>
            <person name="Aislabie J."/>
        </authorList>
    </citation>
    <scope>NUCLEOTIDE SEQUENCE [LARGE SCALE GENOMIC DNA]</scope>
    <source>
        <strain evidence="1 2">CE1</strain>
    </source>
</reference>
<sequence length="128" mass="14159">MHKWMMFVVFIAASVLGLYLITFGLPAKQMEEAPSLPEGMTLLQVEASNDFVFDQPEYRVKQGEMVRLVLKNKTGIHGLGIADLGVDLQGDKLEQDITFDKAGEYEVVCTVPCGVGHANMKSKLIVEK</sequence>
<gene>
    <name evidence="1" type="ORF">BG53_12935</name>
</gene>
<accession>A0A9W5S3I0</accession>
<dbReference type="Proteomes" id="UP000053750">
    <property type="component" value="Unassembled WGS sequence"/>
</dbReference>
<evidence type="ECO:0000313" key="1">
    <source>
        <dbReference type="EMBL" id="EXX90788.1"/>
    </source>
</evidence>
<dbReference type="SUPFAM" id="SSF49503">
    <property type="entry name" value="Cupredoxins"/>
    <property type="match status" value="1"/>
</dbReference>
<dbReference type="OrthoDB" id="279535at2"/>
<evidence type="ECO:0000313" key="2">
    <source>
        <dbReference type="Proteomes" id="UP000053750"/>
    </source>
</evidence>
<keyword evidence="2" id="KW-1185">Reference proteome</keyword>
<dbReference type="InterPro" id="IPR008972">
    <property type="entry name" value="Cupredoxin"/>
</dbReference>
<comment type="caution">
    <text evidence="1">The sequence shown here is derived from an EMBL/GenBank/DDBJ whole genome shotgun (WGS) entry which is preliminary data.</text>
</comment>
<proteinExistence type="predicted"/>
<dbReference type="RefSeq" id="WP_036580747.1">
    <property type="nucleotide sequence ID" value="NZ_KK082182.1"/>
</dbReference>
<dbReference type="EMBL" id="JFHU01000052">
    <property type="protein sequence ID" value="EXX90788.1"/>
    <property type="molecule type" value="Genomic_DNA"/>
</dbReference>
<dbReference type="Gene3D" id="2.60.40.420">
    <property type="entry name" value="Cupredoxins - blue copper proteins"/>
    <property type="match status" value="1"/>
</dbReference>
<protein>
    <submittedName>
        <fullName evidence="1">Cytochrome C oxidase subunit II</fullName>
    </submittedName>
</protein>
<organism evidence="1 2">
    <name type="scientific">Paenibacillus darwinianus</name>
    <dbReference type="NCBI Taxonomy" id="1380763"/>
    <lineage>
        <taxon>Bacteria</taxon>
        <taxon>Bacillati</taxon>
        <taxon>Bacillota</taxon>
        <taxon>Bacilli</taxon>
        <taxon>Bacillales</taxon>
        <taxon>Paenibacillaceae</taxon>
        <taxon>Paenibacillus</taxon>
    </lineage>
</organism>